<evidence type="ECO:0000256" key="1">
    <source>
        <dbReference type="ARBA" id="ARBA00008799"/>
    </source>
</evidence>
<dbReference type="EMBL" id="PXYK01000020">
    <property type="protein sequence ID" value="PSJ56820.1"/>
    <property type="molecule type" value="Genomic_DNA"/>
</dbReference>
<comment type="caution">
    <text evidence="2">The sequence shown here is derived from an EMBL/GenBank/DDBJ whole genome shotgun (WGS) entry which is preliminary data.</text>
</comment>
<accession>A0A2P7S2W7</accession>
<dbReference type="GO" id="GO:0003825">
    <property type="term" value="F:alpha,alpha-trehalose-phosphate synthase (UDP-forming) activity"/>
    <property type="evidence" value="ECO:0007669"/>
    <property type="project" value="TreeGrafter"/>
</dbReference>
<name>A0A2P7S2W7_9HYPH</name>
<dbReference type="Gene3D" id="3.40.50.2000">
    <property type="entry name" value="Glycogen Phosphorylase B"/>
    <property type="match status" value="2"/>
</dbReference>
<dbReference type="SUPFAM" id="SSF53756">
    <property type="entry name" value="UDP-Glycosyltransferase/glycogen phosphorylase"/>
    <property type="match status" value="1"/>
</dbReference>
<gene>
    <name evidence="2" type="ORF">C7I84_19540</name>
</gene>
<dbReference type="Proteomes" id="UP000241229">
    <property type="component" value="Unassembled WGS sequence"/>
</dbReference>
<comment type="similarity">
    <text evidence="1">Belongs to the glycosyltransferase 20 family.</text>
</comment>
<dbReference type="GO" id="GO:0005992">
    <property type="term" value="P:trehalose biosynthetic process"/>
    <property type="evidence" value="ECO:0007669"/>
    <property type="project" value="InterPro"/>
</dbReference>
<reference evidence="2 3" key="1">
    <citation type="submission" date="2018-03" db="EMBL/GenBank/DDBJ databases">
        <title>The draft genome of Mesorhizobium sp. 6GN-30.</title>
        <authorList>
            <person name="Liu L."/>
            <person name="Li L."/>
            <person name="Wang T."/>
            <person name="Zhang X."/>
            <person name="Liang L."/>
        </authorList>
    </citation>
    <scope>NUCLEOTIDE SEQUENCE [LARGE SCALE GENOMIC DNA]</scope>
    <source>
        <strain evidence="2 3">6GN30</strain>
    </source>
</reference>
<dbReference type="InterPro" id="IPR001830">
    <property type="entry name" value="Glyco_trans_20"/>
</dbReference>
<organism evidence="2 3">
    <name type="scientific">Kumtagia ephedrae</name>
    <dbReference type="NCBI Taxonomy" id="2116701"/>
    <lineage>
        <taxon>Bacteria</taxon>
        <taxon>Pseudomonadati</taxon>
        <taxon>Pseudomonadota</taxon>
        <taxon>Alphaproteobacteria</taxon>
        <taxon>Hyphomicrobiales</taxon>
        <taxon>Phyllobacteriaceae</taxon>
        <taxon>Kumtagia</taxon>
    </lineage>
</organism>
<evidence type="ECO:0000313" key="3">
    <source>
        <dbReference type="Proteomes" id="UP000241229"/>
    </source>
</evidence>
<proteinExistence type="inferred from homology"/>
<dbReference type="CDD" id="cd03788">
    <property type="entry name" value="GT20_TPS"/>
    <property type="match status" value="1"/>
</dbReference>
<dbReference type="OrthoDB" id="9815690at2"/>
<protein>
    <submittedName>
        <fullName evidence="2">Trehalose-6-phosphate synthase</fullName>
    </submittedName>
</protein>
<dbReference type="PANTHER" id="PTHR10788">
    <property type="entry name" value="TREHALOSE-6-PHOSPHATE SYNTHASE"/>
    <property type="match status" value="1"/>
</dbReference>
<dbReference type="PANTHER" id="PTHR10788:SF106">
    <property type="entry name" value="BCDNA.GH08860"/>
    <property type="match status" value="1"/>
</dbReference>
<sequence>MAVGFSLFVLRRRANEQGKVQSPPIAVPMVATPPAADHNGQSPDDGLIQWSPDMLRQVLERELPDEELIVVSNREPYVHERVDGRIKLHVPASGLVSALEPITRTCAGTWIAHGSGTADRDVVDRNDRIAVPPDDPAYTLRRVWLSEEEYKGYYFGFANEGLWPLCHIAFTRPMFRAADWECYQAVNRKFAEVVVEEAKSDRPIVLIQDYHFALLPRLIREKLPDATIITFWHIPWPNAEVFSVCPWREQILDGLLGSSIVGFHIQLHCNNFIESVDRFLESRIDREAAAISYRGSLTAVHSYPISIEWPEDEEGRAGAAETRQAVFQRLGLPADVKLAVGVERLDYTKGILDRFHALDEFFQQHSDWIGRLVFLQVAAPSRGTLPAYQQLYRECVELVDEINERYGRGDYRPIVLLDRHHDQDDLAMLYRAADFCVVSSLHDGMNLVAKEFVAARDDELGVLVLSAFTGASRELLEALVVNPYDPSAMGEAFYQALTMSEEEQRGRMQRMRENVRVNNVYRWAGNMLLDAARLRKRAALDETMANQNLFRSAQQPIGATTA</sequence>
<keyword evidence="3" id="KW-1185">Reference proteome</keyword>
<dbReference type="Pfam" id="PF00982">
    <property type="entry name" value="Glyco_transf_20"/>
    <property type="match status" value="1"/>
</dbReference>
<evidence type="ECO:0000313" key="2">
    <source>
        <dbReference type="EMBL" id="PSJ56820.1"/>
    </source>
</evidence>
<dbReference type="AlphaFoldDB" id="A0A2P7S2W7"/>